<reference evidence="12" key="2">
    <citation type="submission" date="2021-08" db="EMBL/GenBank/DDBJ databases">
        <authorList>
            <person name="Eriksson T."/>
        </authorList>
    </citation>
    <scope>NUCLEOTIDE SEQUENCE</scope>
    <source>
        <strain evidence="12">Stoneville</strain>
        <tissue evidence="12">Whole head</tissue>
    </source>
</reference>
<keyword evidence="4" id="KW-0378">Hydrolase</keyword>
<keyword evidence="10" id="KW-0511">Multifunctional enzyme</keyword>
<dbReference type="GO" id="GO:0004519">
    <property type="term" value="F:endonuclease activity"/>
    <property type="evidence" value="ECO:0007669"/>
    <property type="project" value="UniProtKB-KW"/>
</dbReference>
<dbReference type="GO" id="GO:0006310">
    <property type="term" value="P:DNA recombination"/>
    <property type="evidence" value="ECO:0007669"/>
    <property type="project" value="UniProtKB-KW"/>
</dbReference>
<evidence type="ECO:0000256" key="5">
    <source>
        <dbReference type="ARBA" id="ARBA00022842"/>
    </source>
</evidence>
<keyword evidence="8" id="KW-0808">Transferase</keyword>
<protein>
    <recommendedName>
        <fullName evidence="11">Integrase catalytic domain-containing protein</fullName>
    </recommendedName>
</protein>
<evidence type="ECO:0000256" key="8">
    <source>
        <dbReference type="ARBA" id="ARBA00022932"/>
    </source>
</evidence>
<dbReference type="CDD" id="cd09272">
    <property type="entry name" value="RNase_HI_RT_Ty1"/>
    <property type="match status" value="1"/>
</dbReference>
<sequence>MVNAHFNLKISRFRSDNGRKYITNALMEHFEKQDIQMECTVSYTPEQNGVAERLNGTTVEKARCMLLSSNLSKSFWTEAVTTAAFLINRSPTAALENCTPAEKWFGSKPNLKKVRIFGCLVYQHIPNQLNSRKFDTWTRKCILLGYAPNGYRLWLLEERKILVGHDVIFDEVTCRTKRKPEYTVIALNAEAYVDEAPLDYEDIKNLEGSKNWYQAVLEEVRASEINEMWTYTKLPLGKRAINNKWVFLLKKDANGEPQWYKARLAIKGCSQKRGIDYDEVYAPVARLTTIRTLLSVIHENNLHANAFLHGKLKETIYMKIKIQNRTKMYLLLYVDDIILAGDDKTTLNQDVAALKREFSMSDLGELRNFLGISITRNDNEMALSQFGYIMKLLTRFGMQDCKGAKTPMNAKLQPEQVEPADCIVDTKPYRELIGCLMYLMLFAFKQTHPRINGLRRSTAPALAAYADSDWAGSLDRKSATGFLLQVHGNVVCCSTKKQNTVALSSTEAEYVALACAAAELVWLRNLLRDMHVTYEDSTIMFEDKQFCIHLLSKYEHRRMKHLDVKYHFVRNLAMSKIIDVKYIPSNEQRADILTK</sequence>
<dbReference type="InterPro" id="IPR001584">
    <property type="entry name" value="Integrase_cat-core"/>
</dbReference>
<evidence type="ECO:0000256" key="4">
    <source>
        <dbReference type="ARBA" id="ARBA00022801"/>
    </source>
</evidence>
<dbReference type="Proteomes" id="UP000719412">
    <property type="component" value="Unassembled WGS sequence"/>
</dbReference>
<dbReference type="GO" id="GO:0003676">
    <property type="term" value="F:nucleic acid binding"/>
    <property type="evidence" value="ECO:0007669"/>
    <property type="project" value="InterPro"/>
</dbReference>
<dbReference type="GO" id="GO:0003964">
    <property type="term" value="F:RNA-directed DNA polymerase activity"/>
    <property type="evidence" value="ECO:0007669"/>
    <property type="project" value="UniProtKB-KW"/>
</dbReference>
<keyword evidence="2" id="KW-0479">Metal-binding</keyword>
<evidence type="ECO:0000256" key="1">
    <source>
        <dbReference type="ARBA" id="ARBA00022722"/>
    </source>
</evidence>
<organism evidence="12 13">
    <name type="scientific">Tenebrio molitor</name>
    <name type="common">Yellow mealworm beetle</name>
    <dbReference type="NCBI Taxonomy" id="7067"/>
    <lineage>
        <taxon>Eukaryota</taxon>
        <taxon>Metazoa</taxon>
        <taxon>Ecdysozoa</taxon>
        <taxon>Arthropoda</taxon>
        <taxon>Hexapoda</taxon>
        <taxon>Insecta</taxon>
        <taxon>Pterygota</taxon>
        <taxon>Neoptera</taxon>
        <taxon>Endopterygota</taxon>
        <taxon>Coleoptera</taxon>
        <taxon>Polyphaga</taxon>
        <taxon>Cucujiformia</taxon>
        <taxon>Tenebrionidae</taxon>
        <taxon>Tenebrio</taxon>
    </lineage>
</organism>
<dbReference type="EMBL" id="JABDTM020017315">
    <property type="protein sequence ID" value="KAH0818559.1"/>
    <property type="molecule type" value="Genomic_DNA"/>
</dbReference>
<evidence type="ECO:0000256" key="10">
    <source>
        <dbReference type="ARBA" id="ARBA00023268"/>
    </source>
</evidence>
<evidence type="ECO:0000313" key="12">
    <source>
        <dbReference type="EMBL" id="KAH0818559.1"/>
    </source>
</evidence>
<evidence type="ECO:0000256" key="2">
    <source>
        <dbReference type="ARBA" id="ARBA00022723"/>
    </source>
</evidence>
<dbReference type="PROSITE" id="PS50994">
    <property type="entry name" value="INTEGRASE"/>
    <property type="match status" value="1"/>
</dbReference>
<reference evidence="12" key="1">
    <citation type="journal article" date="2020" name="J Insects Food Feed">
        <title>The yellow mealworm (Tenebrio molitor) genome: a resource for the emerging insects as food and feed industry.</title>
        <authorList>
            <person name="Eriksson T."/>
            <person name="Andere A."/>
            <person name="Kelstrup H."/>
            <person name="Emery V."/>
            <person name="Picard C."/>
        </authorList>
    </citation>
    <scope>NUCLEOTIDE SEQUENCE</scope>
    <source>
        <strain evidence="12">Stoneville</strain>
        <tissue evidence="12">Whole head</tissue>
    </source>
</reference>
<keyword evidence="7" id="KW-0695">RNA-directed DNA polymerase</keyword>
<dbReference type="Pfam" id="PF25597">
    <property type="entry name" value="SH3_retrovirus"/>
    <property type="match status" value="1"/>
</dbReference>
<evidence type="ECO:0000256" key="9">
    <source>
        <dbReference type="ARBA" id="ARBA00023172"/>
    </source>
</evidence>
<dbReference type="InterPro" id="IPR013103">
    <property type="entry name" value="RVT_2"/>
</dbReference>
<keyword evidence="5" id="KW-0460">Magnesium</keyword>
<keyword evidence="3" id="KW-0255">Endonuclease</keyword>
<evidence type="ECO:0000256" key="3">
    <source>
        <dbReference type="ARBA" id="ARBA00022759"/>
    </source>
</evidence>
<keyword evidence="6" id="KW-0229">DNA integration</keyword>
<dbReference type="GO" id="GO:0015074">
    <property type="term" value="P:DNA integration"/>
    <property type="evidence" value="ECO:0007669"/>
    <property type="project" value="UniProtKB-KW"/>
</dbReference>
<comment type="caution">
    <text evidence="12">The sequence shown here is derived from an EMBL/GenBank/DDBJ whole genome shotgun (WGS) entry which is preliminary data.</text>
</comment>
<proteinExistence type="predicted"/>
<dbReference type="GO" id="GO:0046872">
    <property type="term" value="F:metal ion binding"/>
    <property type="evidence" value="ECO:0007669"/>
    <property type="project" value="UniProtKB-KW"/>
</dbReference>
<dbReference type="PANTHER" id="PTHR42648">
    <property type="entry name" value="TRANSPOSASE, PUTATIVE-RELATED"/>
    <property type="match status" value="1"/>
</dbReference>
<dbReference type="SUPFAM" id="SSF53098">
    <property type="entry name" value="Ribonuclease H-like"/>
    <property type="match status" value="1"/>
</dbReference>
<evidence type="ECO:0000256" key="6">
    <source>
        <dbReference type="ARBA" id="ARBA00022908"/>
    </source>
</evidence>
<dbReference type="InterPro" id="IPR036397">
    <property type="entry name" value="RNaseH_sf"/>
</dbReference>
<dbReference type="InterPro" id="IPR012337">
    <property type="entry name" value="RNaseH-like_sf"/>
</dbReference>
<keyword evidence="8" id="KW-0239">DNA-directed DNA polymerase</keyword>
<gene>
    <name evidence="12" type="ORF">GEV33_004232</name>
</gene>
<dbReference type="SUPFAM" id="SSF56672">
    <property type="entry name" value="DNA/RNA polymerases"/>
    <property type="match status" value="1"/>
</dbReference>
<dbReference type="Gene3D" id="3.30.420.10">
    <property type="entry name" value="Ribonuclease H-like superfamily/Ribonuclease H"/>
    <property type="match status" value="1"/>
</dbReference>
<keyword evidence="1" id="KW-0540">Nuclease</keyword>
<feature type="domain" description="Integrase catalytic" evidence="11">
    <location>
        <begin position="1"/>
        <end position="108"/>
    </location>
</feature>
<dbReference type="InterPro" id="IPR057670">
    <property type="entry name" value="SH3_retrovirus"/>
</dbReference>
<keyword evidence="13" id="KW-1185">Reference proteome</keyword>
<dbReference type="GO" id="GO:0003887">
    <property type="term" value="F:DNA-directed DNA polymerase activity"/>
    <property type="evidence" value="ECO:0007669"/>
    <property type="project" value="UniProtKB-KW"/>
</dbReference>
<keyword evidence="8" id="KW-0548">Nucleotidyltransferase</keyword>
<dbReference type="Pfam" id="PF07727">
    <property type="entry name" value="RVT_2"/>
    <property type="match status" value="2"/>
</dbReference>
<dbReference type="PANTHER" id="PTHR42648:SF11">
    <property type="entry name" value="TRANSPOSON TY4-P GAG-POL POLYPROTEIN"/>
    <property type="match status" value="1"/>
</dbReference>
<dbReference type="InterPro" id="IPR039537">
    <property type="entry name" value="Retrotran_Ty1/copia-like"/>
</dbReference>
<name>A0A8J6LDJ9_TENMO</name>
<accession>A0A8J6LDJ9</accession>
<dbReference type="GO" id="GO:0042575">
    <property type="term" value="C:DNA polymerase complex"/>
    <property type="evidence" value="ECO:0007669"/>
    <property type="project" value="UniProtKB-ARBA"/>
</dbReference>
<dbReference type="InterPro" id="IPR043502">
    <property type="entry name" value="DNA/RNA_pol_sf"/>
</dbReference>
<keyword evidence="9" id="KW-0233">DNA recombination</keyword>
<evidence type="ECO:0000313" key="13">
    <source>
        <dbReference type="Proteomes" id="UP000719412"/>
    </source>
</evidence>
<dbReference type="GO" id="GO:0016787">
    <property type="term" value="F:hydrolase activity"/>
    <property type="evidence" value="ECO:0007669"/>
    <property type="project" value="UniProtKB-KW"/>
</dbReference>
<dbReference type="AlphaFoldDB" id="A0A8J6LDJ9"/>
<evidence type="ECO:0000256" key="7">
    <source>
        <dbReference type="ARBA" id="ARBA00022918"/>
    </source>
</evidence>
<evidence type="ECO:0000259" key="11">
    <source>
        <dbReference type="PROSITE" id="PS50994"/>
    </source>
</evidence>